<dbReference type="Pfam" id="PF00375">
    <property type="entry name" value="SDF"/>
    <property type="match status" value="1"/>
</dbReference>
<feature type="transmembrane region" description="Helical" evidence="6">
    <location>
        <begin position="226"/>
        <end position="248"/>
    </location>
</feature>
<dbReference type="InterPro" id="IPR001991">
    <property type="entry name" value="Na-dicarboxylate_symporter"/>
</dbReference>
<keyword evidence="8" id="KW-1185">Reference proteome</keyword>
<keyword evidence="4 6" id="KW-1133">Transmembrane helix</keyword>
<keyword evidence="3 6" id="KW-0812">Transmembrane</keyword>
<feature type="transmembrane region" description="Helical" evidence="6">
    <location>
        <begin position="155"/>
        <end position="174"/>
    </location>
</feature>
<dbReference type="InterPro" id="IPR036458">
    <property type="entry name" value="Na:dicarbo_symporter_sf"/>
</dbReference>
<reference evidence="7 8" key="1">
    <citation type="submission" date="2018-12" db="EMBL/GenBank/DDBJ databases">
        <title>Legionella sp,whole genome shotgun sequence.</title>
        <authorList>
            <person name="Wu H."/>
        </authorList>
    </citation>
    <scope>NUCLEOTIDE SEQUENCE [LARGE SCALE GENOMIC DNA]</scope>
    <source>
        <strain evidence="8">km714</strain>
    </source>
</reference>
<accession>A0A3S0XSQ7</accession>
<evidence type="ECO:0000313" key="8">
    <source>
        <dbReference type="Proteomes" id="UP000288012"/>
    </source>
</evidence>
<feature type="transmembrane region" description="Helical" evidence="6">
    <location>
        <begin position="6"/>
        <end position="25"/>
    </location>
</feature>
<dbReference type="GO" id="GO:0005295">
    <property type="term" value="F:neutral L-amino acid:sodium symporter activity"/>
    <property type="evidence" value="ECO:0007669"/>
    <property type="project" value="TreeGrafter"/>
</dbReference>
<name>A0A3S0XSQ7_9GAMM</name>
<feature type="transmembrane region" description="Helical" evidence="6">
    <location>
        <begin position="37"/>
        <end position="55"/>
    </location>
</feature>
<keyword evidence="5 6" id="KW-0472">Membrane</keyword>
<proteinExistence type="predicted"/>
<gene>
    <name evidence="7" type="ORF">EKM59_07595</name>
</gene>
<dbReference type="GO" id="GO:0032329">
    <property type="term" value="P:serine transport"/>
    <property type="evidence" value="ECO:0007669"/>
    <property type="project" value="TreeGrafter"/>
</dbReference>
<dbReference type="GO" id="GO:0005886">
    <property type="term" value="C:plasma membrane"/>
    <property type="evidence" value="ECO:0007669"/>
    <property type="project" value="TreeGrafter"/>
</dbReference>
<feature type="transmembrane region" description="Helical" evidence="6">
    <location>
        <begin position="61"/>
        <end position="90"/>
    </location>
</feature>
<sequence length="438" mass="48434">MAYYRRFWDTVSFLMLNFGFMKGFYTMSIAFIKKIKLPLLLLSILILPLFLGQYVPVQIKAISYAFSLSMKGILEFLLPFIIFSFVFSCLSNLQKGAVLFVFLLIICVFASNFTALMYGYTSGYIGLNLLHFKETAVNASALQLLPAWSFHLKKLITNDVALLWGFSIGIFFSMWPNEKAKRLANTLNKLANGFLKKAFIPLLPLFILGFVFKLEYEHVLQTSLKIYGPILLLIIASQWLYIVFWYLLASEFSVKKFFFYMKNVLPASLTGLTTISSAASMPVLLVSTEKNLNNSEQAKMLVPAVINIHTIGSAIGVPILSLATILTFGLPLPSVSTFAVFALYTALAKYAVAAVPGGVILVVTPILEAHLGFSSDMIGLITAVYLICDPFGTTANVTGNGVFPILFTKLHNKIKGMSFPGFVGNRKSSQLTSVSSMD</sequence>
<feature type="transmembrane region" description="Helical" evidence="6">
    <location>
        <begin position="300"/>
        <end position="326"/>
    </location>
</feature>
<evidence type="ECO:0000313" key="7">
    <source>
        <dbReference type="EMBL" id="RUQ85079.1"/>
    </source>
</evidence>
<evidence type="ECO:0000256" key="4">
    <source>
        <dbReference type="ARBA" id="ARBA00022989"/>
    </source>
</evidence>
<dbReference type="EMBL" id="RZGR01000021">
    <property type="protein sequence ID" value="RUQ85079.1"/>
    <property type="molecule type" value="Genomic_DNA"/>
</dbReference>
<evidence type="ECO:0000256" key="6">
    <source>
        <dbReference type="SAM" id="Phobius"/>
    </source>
</evidence>
<feature type="transmembrane region" description="Helical" evidence="6">
    <location>
        <begin position="97"/>
        <end position="120"/>
    </location>
</feature>
<feature type="transmembrane region" description="Helical" evidence="6">
    <location>
        <begin position="194"/>
        <end position="214"/>
    </location>
</feature>
<evidence type="ECO:0000256" key="1">
    <source>
        <dbReference type="ARBA" id="ARBA00004141"/>
    </source>
</evidence>
<comment type="subcellular location">
    <subcellularLocation>
        <location evidence="1">Membrane</location>
        <topology evidence="1">Multi-pass membrane protein</topology>
    </subcellularLocation>
</comment>
<protein>
    <submittedName>
        <fullName evidence="7">Cation:dicarboxylase symporter family transporter</fullName>
    </submittedName>
</protein>
<feature type="transmembrane region" description="Helical" evidence="6">
    <location>
        <begin position="338"/>
        <end position="363"/>
    </location>
</feature>
<evidence type="ECO:0000256" key="5">
    <source>
        <dbReference type="ARBA" id="ARBA00023136"/>
    </source>
</evidence>
<dbReference type="PANTHER" id="PTHR42865:SF8">
    <property type="entry name" value="SERINE_THREONINE TRANSPORTER SSTT"/>
    <property type="match status" value="1"/>
</dbReference>
<dbReference type="SUPFAM" id="SSF118215">
    <property type="entry name" value="Proton glutamate symport protein"/>
    <property type="match status" value="1"/>
</dbReference>
<evidence type="ECO:0000256" key="2">
    <source>
        <dbReference type="ARBA" id="ARBA00022448"/>
    </source>
</evidence>
<evidence type="ECO:0000256" key="3">
    <source>
        <dbReference type="ARBA" id="ARBA00022692"/>
    </source>
</evidence>
<keyword evidence="2" id="KW-0813">Transport</keyword>
<dbReference type="PANTHER" id="PTHR42865">
    <property type="entry name" value="PROTON/GLUTAMATE-ASPARTATE SYMPORTER"/>
    <property type="match status" value="1"/>
</dbReference>
<dbReference type="Proteomes" id="UP000288012">
    <property type="component" value="Unassembled WGS sequence"/>
</dbReference>
<organism evidence="7 8">
    <name type="scientific">Legionella septentrionalis</name>
    <dbReference type="NCBI Taxonomy" id="2498109"/>
    <lineage>
        <taxon>Bacteria</taxon>
        <taxon>Pseudomonadati</taxon>
        <taxon>Pseudomonadota</taxon>
        <taxon>Gammaproteobacteria</taxon>
        <taxon>Legionellales</taxon>
        <taxon>Legionellaceae</taxon>
        <taxon>Legionella</taxon>
    </lineage>
</organism>
<dbReference type="Gene3D" id="1.10.3860.10">
    <property type="entry name" value="Sodium:dicarboxylate symporter"/>
    <property type="match status" value="1"/>
</dbReference>
<comment type="caution">
    <text evidence="7">The sequence shown here is derived from an EMBL/GenBank/DDBJ whole genome shotgun (WGS) entry which is preliminary data.</text>
</comment>
<dbReference type="AlphaFoldDB" id="A0A3S0XSQ7"/>